<evidence type="ECO:0008006" key="4">
    <source>
        <dbReference type="Google" id="ProtNLM"/>
    </source>
</evidence>
<accession>A0ABV2XLR8</accession>
<protein>
    <recommendedName>
        <fullName evidence="4">Portal protein</fullName>
    </recommendedName>
</protein>
<dbReference type="EMBL" id="JBEYBN010000001">
    <property type="protein sequence ID" value="MEU2264943.1"/>
    <property type="molecule type" value="Genomic_DNA"/>
</dbReference>
<name>A0ABV2XLR8_9ACTN</name>
<dbReference type="Proteomes" id="UP001550603">
    <property type="component" value="Unassembled WGS sequence"/>
</dbReference>
<feature type="compositionally biased region" description="Low complexity" evidence="1">
    <location>
        <begin position="450"/>
        <end position="459"/>
    </location>
</feature>
<evidence type="ECO:0000313" key="3">
    <source>
        <dbReference type="Proteomes" id="UP001550603"/>
    </source>
</evidence>
<feature type="compositionally biased region" description="Polar residues" evidence="1">
    <location>
        <begin position="433"/>
        <end position="445"/>
    </location>
</feature>
<feature type="compositionally biased region" description="Acidic residues" evidence="1">
    <location>
        <begin position="419"/>
        <end position="432"/>
    </location>
</feature>
<evidence type="ECO:0000313" key="2">
    <source>
        <dbReference type="EMBL" id="MEU2264943.1"/>
    </source>
</evidence>
<feature type="region of interest" description="Disordered" evidence="1">
    <location>
        <begin position="403"/>
        <end position="459"/>
    </location>
</feature>
<gene>
    <name evidence="2" type="ORF">ABZ568_00515</name>
</gene>
<keyword evidence="3" id="KW-1185">Reference proteome</keyword>
<proteinExistence type="predicted"/>
<sequence length="578" mass="62787">MPRQLTAAASRYSRKTTSSRASRIDSSWQQSAWQFYKDVPEVRFAGTWVGNAMSGATLYAGRRSEDGTIERAPDDHRAAEIVREIAGGPDGQAILLGDFGPHLVVAGEGWIVVRPTLDKNDTVNGYDWRVLSTREVKQEGGGKLTAEIDGEDVPIPPYDPNADPDPMAPIAIRVWKPAPDRHIEADSPVRSSMVLLEELQLLNAAVAAIARSRITGRGVLLVPKGTRFPTAPGTSGDAEDDLLEVFLEVSSTAIREPDSAAATVPIILEVPAEVISDIKWMSFESPFDELALRLREEAIRRFANGLEVPAEILLGLGDANHWSAWALTAEAIRMGVEPRLGIVCHALTTMWLRPILEAEGDEDADDWLVWHDTSSLRVQSNRAQTALEAFNLGLISGTAARRETGFEESDAPDAPPPGDDNDEATPPDDEDSTVTSLPVSETNDIPDTLPASAAPAGPASSDVLAAVDGLIWAALSAAGTRLRNKPVCPRSERARAREIVPAELHTRYPVEPDLIDEWHLLDGAWVRVPEIAKRYGLDPDCLTNVLDDYARALIAARHPHTYEDTVRVLRTPCPAEAA</sequence>
<evidence type="ECO:0000256" key="1">
    <source>
        <dbReference type="SAM" id="MobiDB-lite"/>
    </source>
</evidence>
<reference evidence="2 3" key="1">
    <citation type="submission" date="2024-06" db="EMBL/GenBank/DDBJ databases">
        <title>The Natural Products Discovery Center: Release of the First 8490 Sequenced Strains for Exploring Actinobacteria Biosynthetic Diversity.</title>
        <authorList>
            <person name="Kalkreuter E."/>
            <person name="Kautsar S.A."/>
            <person name="Yang D."/>
            <person name="Bader C.D."/>
            <person name="Teijaro C.N."/>
            <person name="Fluegel L."/>
            <person name="Davis C.M."/>
            <person name="Simpson J.R."/>
            <person name="Lauterbach L."/>
            <person name="Steele A.D."/>
            <person name="Gui C."/>
            <person name="Meng S."/>
            <person name="Li G."/>
            <person name="Viehrig K."/>
            <person name="Ye F."/>
            <person name="Su P."/>
            <person name="Kiefer A.F."/>
            <person name="Nichols A."/>
            <person name="Cepeda A.J."/>
            <person name="Yan W."/>
            <person name="Fan B."/>
            <person name="Jiang Y."/>
            <person name="Adhikari A."/>
            <person name="Zheng C.-J."/>
            <person name="Schuster L."/>
            <person name="Cowan T.M."/>
            <person name="Smanski M.J."/>
            <person name="Chevrette M.G."/>
            <person name="De Carvalho L.P.S."/>
            <person name="Shen B."/>
        </authorList>
    </citation>
    <scope>NUCLEOTIDE SEQUENCE [LARGE SCALE GENOMIC DNA]</scope>
    <source>
        <strain evidence="2 3">NPDC019583</strain>
    </source>
</reference>
<organism evidence="2 3">
    <name type="scientific">Streptomyces olindensis</name>
    <dbReference type="NCBI Taxonomy" id="358823"/>
    <lineage>
        <taxon>Bacteria</taxon>
        <taxon>Bacillati</taxon>
        <taxon>Actinomycetota</taxon>
        <taxon>Actinomycetes</taxon>
        <taxon>Kitasatosporales</taxon>
        <taxon>Streptomycetaceae</taxon>
        <taxon>Streptomyces</taxon>
    </lineage>
</organism>
<comment type="caution">
    <text evidence="2">The sequence shown here is derived from an EMBL/GenBank/DDBJ whole genome shotgun (WGS) entry which is preliminary data.</text>
</comment>
<dbReference type="RefSeq" id="WP_359784280.1">
    <property type="nucleotide sequence ID" value="NZ_JBEYBN010000001.1"/>
</dbReference>